<accession>A0ABY4EAW6</accession>
<keyword evidence="7" id="KW-1185">Reference proteome</keyword>
<dbReference type="Proteomes" id="UP000832034">
    <property type="component" value="Chromosome"/>
</dbReference>
<dbReference type="InterPro" id="IPR050707">
    <property type="entry name" value="HTH_MetabolicPath_Reg"/>
</dbReference>
<keyword evidence="3" id="KW-0804">Transcription</keyword>
<evidence type="ECO:0000256" key="1">
    <source>
        <dbReference type="ARBA" id="ARBA00023015"/>
    </source>
</evidence>
<dbReference type="Gene3D" id="3.30.450.40">
    <property type="match status" value="1"/>
</dbReference>
<gene>
    <name evidence="6" type="ORF">LVJ81_12895</name>
</gene>
<dbReference type="EMBL" id="CP091512">
    <property type="protein sequence ID" value="UOO92473.1"/>
    <property type="molecule type" value="Genomic_DNA"/>
</dbReference>
<dbReference type="InterPro" id="IPR036390">
    <property type="entry name" value="WH_DNA-bd_sf"/>
</dbReference>
<dbReference type="RefSeq" id="WP_019959210.1">
    <property type="nucleotide sequence ID" value="NZ_CP091512.1"/>
</dbReference>
<keyword evidence="1" id="KW-0805">Transcription regulation</keyword>
<organism evidence="6 7">
    <name type="scientific">Vitreoscilla stercoraria</name>
    <dbReference type="NCBI Taxonomy" id="61"/>
    <lineage>
        <taxon>Bacteria</taxon>
        <taxon>Pseudomonadati</taxon>
        <taxon>Pseudomonadota</taxon>
        <taxon>Betaproteobacteria</taxon>
        <taxon>Neisseriales</taxon>
        <taxon>Neisseriaceae</taxon>
        <taxon>Vitreoscilla</taxon>
    </lineage>
</organism>
<reference evidence="6" key="1">
    <citation type="submission" date="2021-12" db="EMBL/GenBank/DDBJ databases">
        <authorList>
            <person name="Veyrier F.J."/>
        </authorList>
    </citation>
    <scope>NUCLEOTIDE SEQUENCE</scope>
    <source>
        <strain evidence="6">SAG 1488-6</strain>
    </source>
</reference>
<dbReference type="InterPro" id="IPR005471">
    <property type="entry name" value="Tscrpt_reg_IclR_N"/>
</dbReference>
<dbReference type="Pfam" id="PF01614">
    <property type="entry name" value="IclR_C"/>
    <property type="match status" value="1"/>
</dbReference>
<proteinExistence type="predicted"/>
<dbReference type="SMART" id="SM00346">
    <property type="entry name" value="HTH_ICLR"/>
    <property type="match status" value="1"/>
</dbReference>
<sequence length="248" mass="27233">MEDKNKNSHGVQSLEVGLSVLNVLVEAAMPLMLKEVAQQAHMPPAKAHRYLVSLVRYDYAKQTEKGLYVLGDKALSLGLAATRRTDALQLLQPQLQSLKNSVSGYLQVTRWTALGPLVVQFWDDEFGVPIGAKVGSLMPLFRSATGRVFATYLDKSHWRQLAEQEGFCSLEEFEPHKKAILASGVSVVEGEMMAGINAIAAPVFDANGDLLYVVTCLGRPQQIAVQLDSDPMQQLKKSTQAMSRYLIG</sequence>
<evidence type="ECO:0000313" key="6">
    <source>
        <dbReference type="EMBL" id="UOO92473.1"/>
    </source>
</evidence>
<feature type="domain" description="HTH iclR-type" evidence="4">
    <location>
        <begin position="11"/>
        <end position="72"/>
    </location>
</feature>
<evidence type="ECO:0000256" key="3">
    <source>
        <dbReference type="ARBA" id="ARBA00023163"/>
    </source>
</evidence>
<keyword evidence="2" id="KW-0238">DNA-binding</keyword>
<dbReference type="PROSITE" id="PS51078">
    <property type="entry name" value="ICLR_ED"/>
    <property type="match status" value="1"/>
</dbReference>
<dbReference type="PANTHER" id="PTHR30136:SF8">
    <property type="entry name" value="TRANSCRIPTIONAL REGULATORY PROTEIN"/>
    <property type="match status" value="1"/>
</dbReference>
<protein>
    <submittedName>
        <fullName evidence="6">Helix-turn-helix domain-containing protein</fullName>
    </submittedName>
</protein>
<reference evidence="6" key="2">
    <citation type="journal article" date="2022" name="Res Sq">
        <title>Evolution of multicellular longitudinally dividing oral cavity symbionts (Neisseriaceae).</title>
        <authorList>
            <person name="Nyongesa S."/>
            <person name="Weber P."/>
            <person name="Bernet E."/>
            <person name="Pullido F."/>
            <person name="Nieckarz M."/>
            <person name="Delaby M."/>
            <person name="Nieves C."/>
            <person name="Viehboeck T."/>
            <person name="Krause N."/>
            <person name="Rivera-Millot A."/>
            <person name="Nakamura A."/>
            <person name="Vischer N."/>
            <person name="VanNieuwenhze M."/>
            <person name="Brun Y."/>
            <person name="Cava F."/>
            <person name="Bulgheresi S."/>
            <person name="Veyrier F."/>
        </authorList>
    </citation>
    <scope>NUCLEOTIDE SEQUENCE</scope>
    <source>
        <strain evidence="6">SAG 1488-6</strain>
    </source>
</reference>
<dbReference type="InterPro" id="IPR036388">
    <property type="entry name" value="WH-like_DNA-bd_sf"/>
</dbReference>
<dbReference type="InterPro" id="IPR029016">
    <property type="entry name" value="GAF-like_dom_sf"/>
</dbReference>
<dbReference type="PROSITE" id="PS51077">
    <property type="entry name" value="HTH_ICLR"/>
    <property type="match status" value="1"/>
</dbReference>
<dbReference type="Pfam" id="PF09339">
    <property type="entry name" value="HTH_IclR"/>
    <property type="match status" value="1"/>
</dbReference>
<dbReference type="SUPFAM" id="SSF55781">
    <property type="entry name" value="GAF domain-like"/>
    <property type="match status" value="1"/>
</dbReference>
<evidence type="ECO:0000256" key="2">
    <source>
        <dbReference type="ARBA" id="ARBA00023125"/>
    </source>
</evidence>
<evidence type="ECO:0000313" key="7">
    <source>
        <dbReference type="Proteomes" id="UP000832034"/>
    </source>
</evidence>
<evidence type="ECO:0000259" key="4">
    <source>
        <dbReference type="PROSITE" id="PS51077"/>
    </source>
</evidence>
<dbReference type="InterPro" id="IPR014757">
    <property type="entry name" value="Tscrpt_reg_IclR_C"/>
</dbReference>
<evidence type="ECO:0000259" key="5">
    <source>
        <dbReference type="PROSITE" id="PS51078"/>
    </source>
</evidence>
<dbReference type="Gene3D" id="1.10.10.10">
    <property type="entry name" value="Winged helix-like DNA-binding domain superfamily/Winged helix DNA-binding domain"/>
    <property type="match status" value="1"/>
</dbReference>
<name>A0ABY4EAW6_VITST</name>
<dbReference type="SUPFAM" id="SSF46785">
    <property type="entry name" value="Winged helix' DNA-binding domain"/>
    <property type="match status" value="1"/>
</dbReference>
<dbReference type="PANTHER" id="PTHR30136">
    <property type="entry name" value="HELIX-TURN-HELIX TRANSCRIPTIONAL REGULATOR, ICLR FAMILY"/>
    <property type="match status" value="1"/>
</dbReference>
<feature type="domain" description="IclR-ED" evidence="5">
    <location>
        <begin position="73"/>
        <end position="248"/>
    </location>
</feature>